<reference evidence="1" key="1">
    <citation type="journal article" date="2015" name="Nature">
        <title>Complex archaea that bridge the gap between prokaryotes and eukaryotes.</title>
        <authorList>
            <person name="Spang A."/>
            <person name="Saw J.H."/>
            <person name="Jorgensen S.L."/>
            <person name="Zaremba-Niedzwiedzka K."/>
            <person name="Martijn J."/>
            <person name="Lind A.E."/>
            <person name="van Eijk R."/>
            <person name="Schleper C."/>
            <person name="Guy L."/>
            <person name="Ettema T.J."/>
        </authorList>
    </citation>
    <scope>NUCLEOTIDE SEQUENCE</scope>
</reference>
<organism evidence="1">
    <name type="scientific">marine sediment metagenome</name>
    <dbReference type="NCBI Taxonomy" id="412755"/>
    <lineage>
        <taxon>unclassified sequences</taxon>
        <taxon>metagenomes</taxon>
        <taxon>ecological metagenomes</taxon>
    </lineage>
</organism>
<evidence type="ECO:0000313" key="1">
    <source>
        <dbReference type="EMBL" id="KKN23076.1"/>
    </source>
</evidence>
<sequence length="62" mass="7447">MLNYGRTAECTTCLIEFDKKLLGKTSDNEILSRMEIKDKKDLIEEFKEFIDKDNKEFKDYFD</sequence>
<proteinExistence type="predicted"/>
<dbReference type="EMBL" id="LAZR01003007">
    <property type="protein sequence ID" value="KKN23076.1"/>
    <property type="molecule type" value="Genomic_DNA"/>
</dbReference>
<comment type="caution">
    <text evidence="1">The sequence shown here is derived from an EMBL/GenBank/DDBJ whole genome shotgun (WGS) entry which is preliminary data.</text>
</comment>
<name>A0A0F9RD57_9ZZZZ</name>
<dbReference type="AlphaFoldDB" id="A0A0F9RD57"/>
<protein>
    <submittedName>
        <fullName evidence="1">Uncharacterized protein</fullName>
    </submittedName>
</protein>
<accession>A0A0F9RD57</accession>
<gene>
    <name evidence="1" type="ORF">LCGC14_0908630</name>
</gene>